<dbReference type="EMBL" id="CAJVCH010243627">
    <property type="protein sequence ID" value="CAG7733136.1"/>
    <property type="molecule type" value="Genomic_DNA"/>
</dbReference>
<dbReference type="Proteomes" id="UP000708208">
    <property type="component" value="Unassembled WGS sequence"/>
</dbReference>
<feature type="coiled-coil region" evidence="1">
    <location>
        <begin position="181"/>
        <end position="257"/>
    </location>
</feature>
<evidence type="ECO:0000313" key="3">
    <source>
        <dbReference type="EMBL" id="CAG7733136.1"/>
    </source>
</evidence>
<sequence length="286" mass="32674">MAETPSKQLSARLDRLEKDLQLLSTMQTFIVSDTVPLSYNPPTRDFPERDINTGYRDTSSRSSSERTTCQHDPSVGKENAPSNKSGPRRVIKPKVVKSMEVVGVSSISTVSRSTLTDEPFPSNLQLEVSEALKSERKRRVDVEDSARIVALKLQQFEDELKKERESKQMLLVGMLQCKNKISGQEMLMKEREVELKQAQEESASSQLKLERITAENIATVEKLKQLIDLLKTEKKVLQAENRKMAAEKREIESRIEESCKQSAMYVLGQKEFTLYKLIFPSMFTYF</sequence>
<comment type="caution">
    <text evidence="3">The sequence shown here is derived from an EMBL/GenBank/DDBJ whole genome shotgun (WGS) entry which is preliminary data.</text>
</comment>
<evidence type="ECO:0000256" key="2">
    <source>
        <dbReference type="SAM" id="MobiDB-lite"/>
    </source>
</evidence>
<gene>
    <name evidence="3" type="ORF">AFUS01_LOCUS21601</name>
</gene>
<protein>
    <submittedName>
        <fullName evidence="3">Uncharacterized protein</fullName>
    </submittedName>
</protein>
<evidence type="ECO:0000313" key="4">
    <source>
        <dbReference type="Proteomes" id="UP000708208"/>
    </source>
</evidence>
<dbReference type="AlphaFoldDB" id="A0A8J2KWN7"/>
<feature type="region of interest" description="Disordered" evidence="2">
    <location>
        <begin position="35"/>
        <end position="91"/>
    </location>
</feature>
<proteinExistence type="predicted"/>
<dbReference type="OrthoDB" id="10682447at2759"/>
<reference evidence="3" key="1">
    <citation type="submission" date="2021-06" db="EMBL/GenBank/DDBJ databases">
        <authorList>
            <person name="Hodson N. C."/>
            <person name="Mongue J. A."/>
            <person name="Jaron S. K."/>
        </authorList>
    </citation>
    <scope>NUCLEOTIDE SEQUENCE</scope>
</reference>
<keyword evidence="4" id="KW-1185">Reference proteome</keyword>
<name>A0A8J2KWN7_9HEXA</name>
<organism evidence="3 4">
    <name type="scientific">Allacma fusca</name>
    <dbReference type="NCBI Taxonomy" id="39272"/>
    <lineage>
        <taxon>Eukaryota</taxon>
        <taxon>Metazoa</taxon>
        <taxon>Ecdysozoa</taxon>
        <taxon>Arthropoda</taxon>
        <taxon>Hexapoda</taxon>
        <taxon>Collembola</taxon>
        <taxon>Symphypleona</taxon>
        <taxon>Sminthuridae</taxon>
        <taxon>Allacma</taxon>
    </lineage>
</organism>
<feature type="compositionally biased region" description="Low complexity" evidence="2">
    <location>
        <begin position="56"/>
        <end position="67"/>
    </location>
</feature>
<accession>A0A8J2KWN7</accession>
<evidence type="ECO:0000256" key="1">
    <source>
        <dbReference type="SAM" id="Coils"/>
    </source>
</evidence>
<keyword evidence="1" id="KW-0175">Coiled coil</keyword>